<sequence>MVLGRYVIKPAQRAVAVEILLPVACGTLLIRQDAQAALGQLLGQVMAVHDAQSAQPHKGYGF</sequence>
<name>A0A645FYA1_9ZZZZ</name>
<reference evidence="1" key="1">
    <citation type="submission" date="2019-08" db="EMBL/GenBank/DDBJ databases">
        <authorList>
            <person name="Kucharzyk K."/>
            <person name="Murdoch R.W."/>
            <person name="Higgins S."/>
            <person name="Loffler F."/>
        </authorList>
    </citation>
    <scope>NUCLEOTIDE SEQUENCE</scope>
</reference>
<proteinExistence type="predicted"/>
<accession>A0A645FYA1</accession>
<gene>
    <name evidence="1" type="ORF">SDC9_166899</name>
</gene>
<dbReference type="AlphaFoldDB" id="A0A645FYA1"/>
<organism evidence="1">
    <name type="scientific">bioreactor metagenome</name>
    <dbReference type="NCBI Taxonomy" id="1076179"/>
    <lineage>
        <taxon>unclassified sequences</taxon>
        <taxon>metagenomes</taxon>
        <taxon>ecological metagenomes</taxon>
    </lineage>
</organism>
<protein>
    <submittedName>
        <fullName evidence="1">Uncharacterized protein</fullName>
    </submittedName>
</protein>
<comment type="caution">
    <text evidence="1">The sequence shown here is derived from an EMBL/GenBank/DDBJ whole genome shotgun (WGS) entry which is preliminary data.</text>
</comment>
<evidence type="ECO:0000313" key="1">
    <source>
        <dbReference type="EMBL" id="MPN19528.1"/>
    </source>
</evidence>
<dbReference type="EMBL" id="VSSQ01067104">
    <property type="protein sequence ID" value="MPN19528.1"/>
    <property type="molecule type" value="Genomic_DNA"/>
</dbReference>